<evidence type="ECO:0000256" key="4">
    <source>
        <dbReference type="ARBA" id="ARBA00021581"/>
    </source>
</evidence>
<evidence type="ECO:0000256" key="8">
    <source>
        <dbReference type="ARBA" id="ARBA00022989"/>
    </source>
</evidence>
<sequence length="270" mass="29092">MSEIIKAIIVGIVQGLTEFLPVSSSGHIVIAQEILNIKFDEEDNLLFAIVLHCATALSTIVIFRKDIAQIFKGLFQFKNNEEFQFSLKIVLSMIPAALVGVLLKDTLEELFSNLLVVGCMLLVTASLLYFADKAKNTGKSVGYKDSFIIGIAQGFAALLPGLSRSGSTISTSILLGNDKSKAARFSFLMVLPLILGATAKMFLDANETGGLSIDGMPIGALIGGFIAAFLSGLLACKWMIELVKKAKLTYFSVYCVIVGLLVISYAMFLK</sequence>
<dbReference type="HAMAP" id="MF_01006">
    <property type="entry name" value="Undec_diphosphatase"/>
    <property type="match status" value="1"/>
</dbReference>
<evidence type="ECO:0000256" key="7">
    <source>
        <dbReference type="ARBA" id="ARBA00022801"/>
    </source>
</evidence>
<dbReference type="PANTHER" id="PTHR30622">
    <property type="entry name" value="UNDECAPRENYL-DIPHOSPHATASE"/>
    <property type="match status" value="1"/>
</dbReference>
<proteinExistence type="inferred from homology"/>
<dbReference type="EMBL" id="JBEPMO010000003">
    <property type="protein sequence ID" value="MET3731106.1"/>
    <property type="molecule type" value="Genomic_DNA"/>
</dbReference>
<evidence type="ECO:0000256" key="9">
    <source>
        <dbReference type="ARBA" id="ARBA00023136"/>
    </source>
</evidence>
<evidence type="ECO:0000313" key="16">
    <source>
        <dbReference type="Proteomes" id="UP001549146"/>
    </source>
</evidence>
<accession>A0ABV2LRB6</accession>
<keyword evidence="14" id="KW-0961">Cell wall biogenesis/degradation</keyword>
<dbReference type="InterPro" id="IPR003824">
    <property type="entry name" value="UppP"/>
</dbReference>
<keyword evidence="10 14" id="KW-0046">Antibiotic resistance</keyword>
<feature type="transmembrane region" description="Helical" evidence="14">
    <location>
        <begin position="248"/>
        <end position="268"/>
    </location>
</feature>
<reference evidence="15 16" key="1">
    <citation type="submission" date="2024-06" db="EMBL/GenBank/DDBJ databases">
        <title>Genomic Encyclopedia of Type Strains, Phase IV (KMG-IV): sequencing the most valuable type-strain genomes for metagenomic binning, comparative biology and taxonomic classification.</title>
        <authorList>
            <person name="Goeker M."/>
        </authorList>
    </citation>
    <scope>NUCLEOTIDE SEQUENCE [LARGE SCALE GENOMIC DNA]</scope>
    <source>
        <strain evidence="15 16">DSM 29388</strain>
    </source>
</reference>
<evidence type="ECO:0000256" key="5">
    <source>
        <dbReference type="ARBA" id="ARBA00022475"/>
    </source>
</evidence>
<evidence type="ECO:0000256" key="11">
    <source>
        <dbReference type="ARBA" id="ARBA00032707"/>
    </source>
</evidence>
<evidence type="ECO:0000256" key="1">
    <source>
        <dbReference type="ARBA" id="ARBA00004651"/>
    </source>
</evidence>
<dbReference type="Pfam" id="PF02673">
    <property type="entry name" value="BacA"/>
    <property type="match status" value="1"/>
</dbReference>
<keyword evidence="14" id="KW-0133">Cell shape</keyword>
<comment type="caution">
    <text evidence="15">The sequence shown here is derived from an EMBL/GenBank/DDBJ whole genome shotgun (WGS) entry which is preliminary data.</text>
</comment>
<dbReference type="PANTHER" id="PTHR30622:SF2">
    <property type="entry name" value="UNDECAPRENYL-DIPHOSPHATASE"/>
    <property type="match status" value="1"/>
</dbReference>
<dbReference type="EC" id="3.6.1.27" evidence="3 14"/>
<feature type="transmembrane region" description="Helical" evidence="14">
    <location>
        <begin position="110"/>
        <end position="130"/>
    </location>
</feature>
<comment type="subcellular location">
    <subcellularLocation>
        <location evidence="1 14">Cell membrane</location>
        <topology evidence="1 14">Multi-pass membrane protein</topology>
    </subcellularLocation>
</comment>
<evidence type="ECO:0000256" key="10">
    <source>
        <dbReference type="ARBA" id="ARBA00023251"/>
    </source>
</evidence>
<feature type="transmembrane region" description="Helical" evidence="14">
    <location>
        <begin position="215"/>
        <end position="236"/>
    </location>
</feature>
<keyword evidence="5 14" id="KW-1003">Cell membrane</keyword>
<comment type="similarity">
    <text evidence="2 14">Belongs to the UppP family.</text>
</comment>
<name>A0ABV2LRB6_9FLAO</name>
<organism evidence="15 16">
    <name type="scientific">Moheibacter stercoris</name>
    <dbReference type="NCBI Taxonomy" id="1628251"/>
    <lineage>
        <taxon>Bacteria</taxon>
        <taxon>Pseudomonadati</taxon>
        <taxon>Bacteroidota</taxon>
        <taxon>Flavobacteriia</taxon>
        <taxon>Flavobacteriales</taxon>
        <taxon>Weeksellaceae</taxon>
        <taxon>Moheibacter</taxon>
    </lineage>
</organism>
<keyword evidence="7 14" id="KW-0378">Hydrolase</keyword>
<keyword evidence="9 14" id="KW-0472">Membrane</keyword>
<comment type="function">
    <text evidence="14">Catalyzes the dephosphorylation of undecaprenyl diphosphate (UPP). Confers resistance to bacitracin.</text>
</comment>
<feature type="transmembrane region" description="Helical" evidence="14">
    <location>
        <begin position="45"/>
        <end position="64"/>
    </location>
</feature>
<protein>
    <recommendedName>
        <fullName evidence="4 14">Undecaprenyl-diphosphatase</fullName>
        <ecNumber evidence="3 14">3.6.1.27</ecNumber>
    </recommendedName>
    <alternativeName>
        <fullName evidence="12 14">Bacitracin resistance protein</fullName>
    </alternativeName>
    <alternativeName>
        <fullName evidence="11 14">Undecaprenyl pyrophosphate phosphatase</fullName>
    </alternativeName>
</protein>
<evidence type="ECO:0000256" key="14">
    <source>
        <dbReference type="HAMAP-Rule" id="MF_01006"/>
    </source>
</evidence>
<keyword evidence="6 14" id="KW-0812">Transmembrane</keyword>
<feature type="transmembrane region" description="Helical" evidence="14">
    <location>
        <begin position="185"/>
        <end position="203"/>
    </location>
</feature>
<evidence type="ECO:0000256" key="6">
    <source>
        <dbReference type="ARBA" id="ARBA00022692"/>
    </source>
</evidence>
<evidence type="ECO:0000313" key="15">
    <source>
        <dbReference type="EMBL" id="MET3731106.1"/>
    </source>
</evidence>
<dbReference type="RefSeq" id="WP_354507059.1">
    <property type="nucleotide sequence ID" value="NZ_JBEPMO010000003.1"/>
</dbReference>
<keyword evidence="14" id="KW-0573">Peptidoglycan synthesis</keyword>
<comment type="miscellaneous">
    <text evidence="14">Bacitracin is thought to be involved in the inhibition of peptidoglycan synthesis by sequestering undecaprenyl diphosphate, thereby reducing the pool of lipid carrier available.</text>
</comment>
<comment type="catalytic activity">
    <reaction evidence="13 14">
        <text>di-trans,octa-cis-undecaprenyl diphosphate + H2O = di-trans,octa-cis-undecaprenyl phosphate + phosphate + H(+)</text>
        <dbReference type="Rhea" id="RHEA:28094"/>
        <dbReference type="ChEBI" id="CHEBI:15377"/>
        <dbReference type="ChEBI" id="CHEBI:15378"/>
        <dbReference type="ChEBI" id="CHEBI:43474"/>
        <dbReference type="ChEBI" id="CHEBI:58405"/>
        <dbReference type="ChEBI" id="CHEBI:60392"/>
        <dbReference type="EC" id="3.6.1.27"/>
    </reaction>
</comment>
<dbReference type="GO" id="GO:0050380">
    <property type="term" value="F:undecaprenyl-diphosphatase activity"/>
    <property type="evidence" value="ECO:0007669"/>
    <property type="project" value="UniProtKB-EC"/>
</dbReference>
<gene>
    <name evidence="14" type="primary">uppP</name>
    <name evidence="15" type="ORF">ABID46_000673</name>
</gene>
<evidence type="ECO:0000256" key="13">
    <source>
        <dbReference type="ARBA" id="ARBA00047594"/>
    </source>
</evidence>
<keyword evidence="16" id="KW-1185">Reference proteome</keyword>
<feature type="transmembrane region" description="Helical" evidence="14">
    <location>
        <begin position="85"/>
        <end position="104"/>
    </location>
</feature>
<keyword evidence="8 14" id="KW-1133">Transmembrane helix</keyword>
<evidence type="ECO:0000256" key="2">
    <source>
        <dbReference type="ARBA" id="ARBA00010621"/>
    </source>
</evidence>
<evidence type="ECO:0000256" key="12">
    <source>
        <dbReference type="ARBA" id="ARBA00032932"/>
    </source>
</evidence>
<dbReference type="Proteomes" id="UP001549146">
    <property type="component" value="Unassembled WGS sequence"/>
</dbReference>
<evidence type="ECO:0000256" key="3">
    <source>
        <dbReference type="ARBA" id="ARBA00012374"/>
    </source>
</evidence>